<dbReference type="PANTHER" id="PTHR30309">
    <property type="entry name" value="INNER MEMBRANE PROTEIN YGIH"/>
    <property type="match status" value="1"/>
</dbReference>
<keyword evidence="2 10" id="KW-0444">Lipid biosynthesis</keyword>
<evidence type="ECO:0000313" key="12">
    <source>
        <dbReference type="Proteomes" id="UP000287171"/>
    </source>
</evidence>
<dbReference type="RefSeq" id="WP_161981982.1">
    <property type="nucleotide sequence ID" value="NZ_BIFT01000001.1"/>
</dbReference>
<comment type="similarity">
    <text evidence="10">Belongs to the PlsY family.</text>
</comment>
<dbReference type="GO" id="GO:0005886">
    <property type="term" value="C:plasma membrane"/>
    <property type="evidence" value="ECO:0007669"/>
    <property type="project" value="UniProtKB-SubCell"/>
</dbReference>
<dbReference type="HAMAP" id="MF_01043">
    <property type="entry name" value="PlsY"/>
    <property type="match status" value="1"/>
</dbReference>
<dbReference type="PANTHER" id="PTHR30309:SF0">
    <property type="entry name" value="GLYCEROL-3-PHOSPHATE ACYLTRANSFERASE-RELATED"/>
    <property type="match status" value="1"/>
</dbReference>
<dbReference type="Pfam" id="PF02660">
    <property type="entry name" value="G3P_acyltransf"/>
    <property type="match status" value="1"/>
</dbReference>
<evidence type="ECO:0000256" key="6">
    <source>
        <dbReference type="ARBA" id="ARBA00023098"/>
    </source>
</evidence>
<feature type="transmembrane region" description="Helical" evidence="10">
    <location>
        <begin position="116"/>
        <end position="135"/>
    </location>
</feature>
<dbReference type="EMBL" id="BIFT01000001">
    <property type="protein sequence ID" value="GCE25765.1"/>
    <property type="molecule type" value="Genomic_DNA"/>
</dbReference>
<feature type="transmembrane region" description="Helical" evidence="10">
    <location>
        <begin position="60"/>
        <end position="84"/>
    </location>
</feature>
<comment type="catalytic activity">
    <reaction evidence="10">
        <text>an acyl phosphate + sn-glycerol 3-phosphate = a 1-acyl-sn-glycero-3-phosphate + phosphate</text>
        <dbReference type="Rhea" id="RHEA:34075"/>
        <dbReference type="ChEBI" id="CHEBI:43474"/>
        <dbReference type="ChEBI" id="CHEBI:57597"/>
        <dbReference type="ChEBI" id="CHEBI:57970"/>
        <dbReference type="ChEBI" id="CHEBI:59918"/>
        <dbReference type="EC" id="2.3.1.275"/>
    </reaction>
</comment>
<evidence type="ECO:0000256" key="2">
    <source>
        <dbReference type="ARBA" id="ARBA00022516"/>
    </source>
</evidence>
<evidence type="ECO:0000256" key="4">
    <source>
        <dbReference type="ARBA" id="ARBA00022692"/>
    </source>
</evidence>
<comment type="caution">
    <text evidence="11">The sequence shown here is derived from an EMBL/GenBank/DDBJ whole genome shotgun (WGS) entry which is preliminary data.</text>
</comment>
<sequence length="227" mass="23899">MPNIIGSLIVTALISYLWGSIPAGYWMGKLLRGKDYDIRDHGSRKIGATNVQRTLGTGPALIVLIIDLSKGVGPALLATLVPFFHGGGWGILVAGLAALLGHCYPIFIGFKGGRGVLTGAGVLLVCSPLTFLIAAITTISTISIWKYVSLGSIVGGATAIICGIIFYVLGVTQPGFFAAVSLPQFLYMLIAPSLIIIFHRDNIGRLLAGKERKLGQKVPDPTVSPTK</sequence>
<dbReference type="EC" id="2.3.1.275" evidence="10"/>
<keyword evidence="1 10" id="KW-1003">Cell membrane</keyword>
<keyword evidence="7 10" id="KW-0472">Membrane</keyword>
<name>A0A402B329_9CHLR</name>
<keyword evidence="11" id="KW-0012">Acyltransferase</keyword>
<keyword evidence="9 10" id="KW-1208">Phospholipid metabolism</keyword>
<dbReference type="NCBIfam" id="TIGR00023">
    <property type="entry name" value="glycerol-3-phosphate 1-O-acyltransferase PlsY"/>
    <property type="match status" value="1"/>
</dbReference>
<organism evidence="11 12">
    <name type="scientific">Dictyobacter alpinus</name>
    <dbReference type="NCBI Taxonomy" id="2014873"/>
    <lineage>
        <taxon>Bacteria</taxon>
        <taxon>Bacillati</taxon>
        <taxon>Chloroflexota</taxon>
        <taxon>Ktedonobacteria</taxon>
        <taxon>Ktedonobacterales</taxon>
        <taxon>Dictyobacteraceae</taxon>
        <taxon>Dictyobacter</taxon>
    </lineage>
</organism>
<keyword evidence="5 10" id="KW-1133">Transmembrane helix</keyword>
<keyword evidence="3 10" id="KW-0808">Transferase</keyword>
<comment type="function">
    <text evidence="10">Catalyzes the transfer of an acyl group from acyl-phosphate (acyl-PO(4)) to glycerol-3-phosphate (G3P) to form lysophosphatidic acid (LPA). This enzyme utilizes acyl-phosphate as fatty acyl donor, but not acyl-CoA or acyl-ACP.</text>
</comment>
<dbReference type="GO" id="GO:0043772">
    <property type="term" value="F:acyl-phosphate glycerol-3-phosphate acyltransferase activity"/>
    <property type="evidence" value="ECO:0007669"/>
    <property type="project" value="UniProtKB-UniRule"/>
</dbReference>
<comment type="pathway">
    <text evidence="10">Lipid metabolism; phospholipid metabolism.</text>
</comment>
<dbReference type="GO" id="GO:0008654">
    <property type="term" value="P:phospholipid biosynthetic process"/>
    <property type="evidence" value="ECO:0007669"/>
    <property type="project" value="UniProtKB-UniRule"/>
</dbReference>
<keyword evidence="12" id="KW-1185">Reference proteome</keyword>
<dbReference type="UniPathway" id="UPA00085"/>
<evidence type="ECO:0000256" key="9">
    <source>
        <dbReference type="ARBA" id="ARBA00023264"/>
    </source>
</evidence>
<reference evidence="12" key="1">
    <citation type="submission" date="2018-12" db="EMBL/GenBank/DDBJ databases">
        <title>Tengunoibacter tsumagoiensis gen. nov., sp. nov., Dictyobacter kobayashii sp. nov., D. alpinus sp. nov., and D. joshuensis sp. nov. and description of Dictyobacteraceae fam. nov. within the order Ktedonobacterales isolated from Tengu-no-mugimeshi.</title>
        <authorList>
            <person name="Wang C.M."/>
            <person name="Zheng Y."/>
            <person name="Sakai Y."/>
            <person name="Toyoda A."/>
            <person name="Minakuchi Y."/>
            <person name="Abe K."/>
            <person name="Yokota A."/>
            <person name="Yabe S."/>
        </authorList>
    </citation>
    <scope>NUCLEOTIDE SEQUENCE [LARGE SCALE GENOMIC DNA]</scope>
    <source>
        <strain evidence="12">Uno16</strain>
    </source>
</reference>
<protein>
    <recommendedName>
        <fullName evidence="10">Glycerol-3-phosphate acyltransferase</fullName>
    </recommendedName>
    <alternativeName>
        <fullName evidence="10">Acyl-PO4 G3P acyltransferase</fullName>
    </alternativeName>
    <alternativeName>
        <fullName evidence="10">Acyl-phosphate--glycerol-3-phosphate acyltransferase</fullName>
    </alternativeName>
    <alternativeName>
        <fullName evidence="10">G3P acyltransferase</fullName>
        <shortName evidence="10">GPAT</shortName>
        <ecNumber evidence="10">2.3.1.275</ecNumber>
    </alternativeName>
    <alternativeName>
        <fullName evidence="10">Lysophosphatidic acid synthase</fullName>
        <shortName evidence="10">LPA synthase</shortName>
    </alternativeName>
</protein>
<evidence type="ECO:0000256" key="1">
    <source>
        <dbReference type="ARBA" id="ARBA00022475"/>
    </source>
</evidence>
<comment type="subunit">
    <text evidence="10">Probably interacts with PlsX.</text>
</comment>
<evidence type="ECO:0000256" key="3">
    <source>
        <dbReference type="ARBA" id="ARBA00022679"/>
    </source>
</evidence>
<comment type="subcellular location">
    <subcellularLocation>
        <location evidence="10">Cell membrane</location>
        <topology evidence="10">Multi-pass membrane protein</topology>
    </subcellularLocation>
</comment>
<dbReference type="InterPro" id="IPR003811">
    <property type="entry name" value="G3P_acylTferase_PlsY"/>
</dbReference>
<dbReference type="Proteomes" id="UP000287171">
    <property type="component" value="Unassembled WGS sequence"/>
</dbReference>
<keyword evidence="4 10" id="KW-0812">Transmembrane</keyword>
<feature type="transmembrane region" description="Helical" evidence="10">
    <location>
        <begin position="91"/>
        <end position="110"/>
    </location>
</feature>
<dbReference type="SMART" id="SM01207">
    <property type="entry name" value="G3P_acyltransf"/>
    <property type="match status" value="1"/>
</dbReference>
<evidence type="ECO:0000256" key="8">
    <source>
        <dbReference type="ARBA" id="ARBA00023209"/>
    </source>
</evidence>
<accession>A0A402B329</accession>
<keyword evidence="6 10" id="KW-0443">Lipid metabolism</keyword>
<evidence type="ECO:0000256" key="7">
    <source>
        <dbReference type="ARBA" id="ARBA00023136"/>
    </source>
</evidence>
<feature type="transmembrane region" description="Helical" evidence="10">
    <location>
        <begin position="147"/>
        <end position="169"/>
    </location>
</feature>
<evidence type="ECO:0000256" key="10">
    <source>
        <dbReference type="HAMAP-Rule" id="MF_01043"/>
    </source>
</evidence>
<keyword evidence="8 10" id="KW-0594">Phospholipid biosynthesis</keyword>
<gene>
    <name evidence="11" type="primary">plsY2</name>
    <name evidence="10" type="synonym">plsY</name>
    <name evidence="11" type="ORF">KDA_12490</name>
</gene>
<feature type="transmembrane region" description="Helical" evidence="10">
    <location>
        <begin position="175"/>
        <end position="198"/>
    </location>
</feature>
<evidence type="ECO:0000313" key="11">
    <source>
        <dbReference type="EMBL" id="GCE25765.1"/>
    </source>
</evidence>
<proteinExistence type="inferred from homology"/>
<evidence type="ECO:0000256" key="5">
    <source>
        <dbReference type="ARBA" id="ARBA00022989"/>
    </source>
</evidence>
<dbReference type="AlphaFoldDB" id="A0A402B329"/>